<gene>
    <name evidence="3" type="ORF">ABDJ40_21345</name>
</gene>
<feature type="compositionally biased region" description="Low complexity" evidence="1">
    <location>
        <begin position="181"/>
        <end position="209"/>
    </location>
</feature>
<dbReference type="RefSeq" id="WP_347612706.1">
    <property type="nucleotide sequence ID" value="NZ_JBDPZC010000013.1"/>
</dbReference>
<evidence type="ECO:0000256" key="1">
    <source>
        <dbReference type="SAM" id="MobiDB-lite"/>
    </source>
</evidence>
<comment type="caution">
    <text evidence="3">The sequence shown here is derived from an EMBL/GenBank/DDBJ whole genome shotgun (WGS) entry which is preliminary data.</text>
</comment>
<evidence type="ECO:0000313" key="3">
    <source>
        <dbReference type="EMBL" id="MEO3715323.1"/>
    </source>
</evidence>
<feature type="region of interest" description="Disordered" evidence="1">
    <location>
        <begin position="1"/>
        <end position="28"/>
    </location>
</feature>
<dbReference type="EMBL" id="JBDPZC010000013">
    <property type="protein sequence ID" value="MEO3715323.1"/>
    <property type="molecule type" value="Genomic_DNA"/>
</dbReference>
<feature type="compositionally biased region" description="Basic residues" evidence="1">
    <location>
        <begin position="775"/>
        <end position="785"/>
    </location>
</feature>
<feature type="compositionally biased region" description="Basic and acidic residues" evidence="1">
    <location>
        <begin position="706"/>
        <end position="774"/>
    </location>
</feature>
<feature type="region of interest" description="Disordered" evidence="1">
    <location>
        <begin position="181"/>
        <end position="233"/>
    </location>
</feature>
<dbReference type="Proteomes" id="UP001462640">
    <property type="component" value="Unassembled WGS sequence"/>
</dbReference>
<feature type="region of interest" description="Disordered" evidence="1">
    <location>
        <begin position="698"/>
        <end position="785"/>
    </location>
</feature>
<evidence type="ECO:0000259" key="2">
    <source>
        <dbReference type="Pfam" id="PF13699"/>
    </source>
</evidence>
<name>A0ABV0GJN2_9BURK</name>
<proteinExistence type="predicted"/>
<reference evidence="3 4" key="1">
    <citation type="submission" date="2024-05" db="EMBL/GenBank/DDBJ databases">
        <title>Roseateles sp. 2.12 16S ribosomal RNA gene Genome sequencing and assembly.</title>
        <authorList>
            <person name="Woo H."/>
        </authorList>
    </citation>
    <scope>NUCLEOTIDE SEQUENCE [LARGE SCALE GENOMIC DNA]</scope>
    <source>
        <strain evidence="3 4">2.12</strain>
    </source>
</reference>
<accession>A0ABV0GJN2</accession>
<sequence length="785" mass="85780">MKIPQTPGRHRRGQPAATAGERDAARPDAAVADGRLAQLQASIAQSPQMQAQRRVVQGYATPQVPAQRQADGSEAAPAQAAPDVNRTGLPDSLKAGIESLSGLDMSGVRVHRASSKPAQLNASAYAQGKDIHLGPGQERHLPHEAWHLVQQRQGRVKATTQVAGTAVNDNAGLEREADVMGAKAAAGPAQRKAATASTTTSTTSTTSTPGSGGTMPAQLGRDDVNSKEFGYYGRDGTRKNRRVIDMEAFGDRNRLHRLDPNKLREFVEGEDDAQRMGIDLSETTDKDGKKGRADISKDVGIWRPSRREGSARPEDPPLYQPFRKAFHEAHNIKLALERDWPGFAQFNAEHHYDDRLLNYAGEVKTHSLAYKKQVRSFDVADEVSALQDVYFGQLRGVTEKVEALSDEMLKHSAPSGGGALAALAQGHVQGARSEQGEAIWRDRWWASVQAVNERLGSLWSTYRPQIETWMTGKRNEGLSYMNPRMLGDLDYIGSLAKGYKSAPKQYIRFMPEKFDIDANLDAPPLAVYAISAGAAVDRGSVKSEKIPPLRSFEAAVNNAMAGLLPDEQGAKASGEGEIAGVDKSDPFEVFIRATNVSDVDIGSHGDVTEARRKVGLGDRLQKVQDRIWWLRSRNKVLSNKLGGLLRDEGYLTDAGTLKEAAAEGVEPAAHQRHYADRDLIVLEAALTHFEKEDEAARQLIGGGKEGPPEGGKEKKAREGKRKASGEKERKRSPGKERKAEGRGSGERPLKSAEKRVRKDAAKEKKVVKDTEVKDKKRRTKKVEDK</sequence>
<feature type="region of interest" description="Disordered" evidence="1">
    <location>
        <begin position="43"/>
        <end position="92"/>
    </location>
</feature>
<organism evidence="3 4">
    <name type="scientific">Roseateles flavus</name>
    <dbReference type="NCBI Taxonomy" id="3149041"/>
    <lineage>
        <taxon>Bacteria</taxon>
        <taxon>Pseudomonadati</taxon>
        <taxon>Pseudomonadota</taxon>
        <taxon>Betaproteobacteria</taxon>
        <taxon>Burkholderiales</taxon>
        <taxon>Sphaerotilaceae</taxon>
        <taxon>Roseateles</taxon>
    </lineage>
</organism>
<keyword evidence="4" id="KW-1185">Reference proteome</keyword>
<dbReference type="InterPro" id="IPR025295">
    <property type="entry name" value="eCIS_core_dom"/>
</dbReference>
<feature type="domain" description="eCIS core" evidence="2">
    <location>
        <begin position="89"/>
        <end position="154"/>
    </location>
</feature>
<dbReference type="Pfam" id="PF13699">
    <property type="entry name" value="eCIS_core"/>
    <property type="match status" value="1"/>
</dbReference>
<protein>
    <submittedName>
        <fullName evidence="3">DUF4157 domain-containing protein</fullName>
    </submittedName>
</protein>
<evidence type="ECO:0000313" key="4">
    <source>
        <dbReference type="Proteomes" id="UP001462640"/>
    </source>
</evidence>